<dbReference type="GO" id="GO:0032469">
    <property type="term" value="P:endoplasmic reticulum calcium ion homeostasis"/>
    <property type="evidence" value="ECO:0007669"/>
    <property type="project" value="InterPro"/>
</dbReference>
<dbReference type="GO" id="GO:0005509">
    <property type="term" value="F:calcium ion binding"/>
    <property type="evidence" value="ECO:0007669"/>
    <property type="project" value="InterPro"/>
</dbReference>
<dbReference type="EMBL" id="JAUJYO010000008">
    <property type="protein sequence ID" value="KAK1309719.1"/>
    <property type="molecule type" value="Genomic_DNA"/>
</dbReference>
<evidence type="ECO:0000256" key="6">
    <source>
        <dbReference type="SAM" id="SignalP"/>
    </source>
</evidence>
<accession>A0AAV9E9E3</accession>
<feature type="region of interest" description="Disordered" evidence="5">
    <location>
        <begin position="32"/>
        <end position="122"/>
    </location>
</feature>
<evidence type="ECO:0000256" key="4">
    <source>
        <dbReference type="ARBA" id="ARBA00023136"/>
    </source>
</evidence>
<feature type="signal peptide" evidence="6">
    <location>
        <begin position="1"/>
        <end position="25"/>
    </location>
</feature>
<feature type="compositionally biased region" description="Basic residues" evidence="5">
    <location>
        <begin position="443"/>
        <end position="457"/>
    </location>
</feature>
<keyword evidence="6" id="KW-0732">Signal</keyword>
<comment type="caution">
    <text evidence="7">The sequence shown here is derived from an EMBL/GenBank/DDBJ whole genome shotgun (WGS) entry which is preliminary data.</text>
</comment>
<evidence type="ECO:0000256" key="2">
    <source>
        <dbReference type="ARBA" id="ARBA00022692"/>
    </source>
</evidence>
<evidence type="ECO:0000313" key="7">
    <source>
        <dbReference type="EMBL" id="KAK1309719.1"/>
    </source>
</evidence>
<protein>
    <recommendedName>
        <fullName evidence="9">DUF1682 family protein</fullName>
    </recommendedName>
</protein>
<feature type="region of interest" description="Disordered" evidence="5">
    <location>
        <begin position="412"/>
        <end position="457"/>
    </location>
</feature>
<evidence type="ECO:0000313" key="8">
    <source>
        <dbReference type="Proteomes" id="UP001180020"/>
    </source>
</evidence>
<name>A0AAV9E9E3_ACOCL</name>
<evidence type="ECO:0000256" key="1">
    <source>
        <dbReference type="ARBA" id="ARBA00004167"/>
    </source>
</evidence>
<evidence type="ECO:0000256" key="5">
    <source>
        <dbReference type="SAM" id="MobiDB-lite"/>
    </source>
</evidence>
<proteinExistence type="predicted"/>
<dbReference type="PANTHER" id="PTHR12883">
    <property type="entry name" value="ADIPOCYTE-SPECIFIC PROTEIN 4-RELATED"/>
    <property type="match status" value="1"/>
</dbReference>
<dbReference type="GO" id="GO:0005783">
    <property type="term" value="C:endoplasmic reticulum"/>
    <property type="evidence" value="ECO:0007669"/>
    <property type="project" value="InterPro"/>
</dbReference>
<feature type="compositionally biased region" description="Acidic residues" evidence="5">
    <location>
        <begin position="32"/>
        <end position="41"/>
    </location>
</feature>
<keyword evidence="2" id="KW-0812">Transmembrane</keyword>
<dbReference type="Proteomes" id="UP001180020">
    <property type="component" value="Unassembled WGS sequence"/>
</dbReference>
<dbReference type="InterPro" id="IPR012879">
    <property type="entry name" value="CCDC47"/>
</dbReference>
<organism evidence="7 8">
    <name type="scientific">Acorus calamus</name>
    <name type="common">Sweet flag</name>
    <dbReference type="NCBI Taxonomy" id="4465"/>
    <lineage>
        <taxon>Eukaryota</taxon>
        <taxon>Viridiplantae</taxon>
        <taxon>Streptophyta</taxon>
        <taxon>Embryophyta</taxon>
        <taxon>Tracheophyta</taxon>
        <taxon>Spermatophyta</taxon>
        <taxon>Magnoliopsida</taxon>
        <taxon>Liliopsida</taxon>
        <taxon>Acoraceae</taxon>
        <taxon>Acorus</taxon>
    </lineage>
</organism>
<sequence length="457" mass="50976">MASKQRVVLLLIALTLLLSSFIISADFEGFDSDEAEDDEQYPSESPESRTPPPTLTTTTTPSDRSPDASPPSDPRPNPSSPLDFWDEDEFEGITPTDAAPSPPSDDDPLVEESPQPSVPLRSSRSYTVEIASVAFLIAFTANYFVGKHNNEAIALAWASRFAIKGSIFEKNFSLLGTGDGKDTPLLLKEGQDVFKFYASGRRYCQGLLATMELRTRHDLISSVYTAIVPGGSMDMISFEVWMNDDAMDHVILAVARKKTARVVQKECQDLQRYANAVSGPPSWVKKWVAEDLVVVAESREVVGDLLSDAVLDQVFGDKAFERFGKGFISMHFSDQHPGSHRKVLLFKFALPDANNMADMTRLVGLIPYYIDLVGRYKLSSQARSKTEAARAKAAQEAQRDYINARQEALQKKKAEKKKLMEEAEAKNNAEAIRKREEKERARQMKKAMPRVKMLRSH</sequence>
<comment type="subcellular location">
    <subcellularLocation>
        <location evidence="1">Membrane</location>
        <topology evidence="1">Single-pass membrane protein</topology>
    </subcellularLocation>
</comment>
<keyword evidence="3" id="KW-1133">Transmembrane helix</keyword>
<feature type="compositionally biased region" description="Pro residues" evidence="5">
    <location>
        <begin position="68"/>
        <end position="79"/>
    </location>
</feature>
<evidence type="ECO:0000256" key="3">
    <source>
        <dbReference type="ARBA" id="ARBA00022989"/>
    </source>
</evidence>
<reference evidence="7" key="1">
    <citation type="journal article" date="2023" name="Nat. Commun.">
        <title>Diploid and tetraploid genomes of Acorus and the evolution of monocots.</title>
        <authorList>
            <person name="Ma L."/>
            <person name="Liu K.W."/>
            <person name="Li Z."/>
            <person name="Hsiao Y.Y."/>
            <person name="Qi Y."/>
            <person name="Fu T."/>
            <person name="Tang G.D."/>
            <person name="Zhang D."/>
            <person name="Sun W.H."/>
            <person name="Liu D.K."/>
            <person name="Li Y."/>
            <person name="Chen G.Z."/>
            <person name="Liu X.D."/>
            <person name="Liao X.Y."/>
            <person name="Jiang Y.T."/>
            <person name="Yu X."/>
            <person name="Hao Y."/>
            <person name="Huang J."/>
            <person name="Zhao X.W."/>
            <person name="Ke S."/>
            <person name="Chen Y.Y."/>
            <person name="Wu W.L."/>
            <person name="Hsu J.L."/>
            <person name="Lin Y.F."/>
            <person name="Huang M.D."/>
            <person name="Li C.Y."/>
            <person name="Huang L."/>
            <person name="Wang Z.W."/>
            <person name="Zhao X."/>
            <person name="Zhong W.Y."/>
            <person name="Peng D.H."/>
            <person name="Ahmad S."/>
            <person name="Lan S."/>
            <person name="Zhang J.S."/>
            <person name="Tsai W.C."/>
            <person name="Van de Peer Y."/>
            <person name="Liu Z.J."/>
        </authorList>
    </citation>
    <scope>NUCLEOTIDE SEQUENCE</scope>
    <source>
        <strain evidence="7">CP</strain>
    </source>
</reference>
<gene>
    <name evidence="7" type="ORF">QJS10_CPA08g00755</name>
</gene>
<dbReference type="GO" id="GO:0016020">
    <property type="term" value="C:membrane"/>
    <property type="evidence" value="ECO:0007669"/>
    <property type="project" value="UniProtKB-SubCell"/>
</dbReference>
<dbReference type="PANTHER" id="PTHR12883:SF0">
    <property type="entry name" value="PAT COMPLEX SUBUNIT CCDC47"/>
    <property type="match status" value="1"/>
</dbReference>
<evidence type="ECO:0008006" key="9">
    <source>
        <dbReference type="Google" id="ProtNLM"/>
    </source>
</evidence>
<feature type="compositionally biased region" description="Basic and acidic residues" evidence="5">
    <location>
        <begin position="412"/>
        <end position="442"/>
    </location>
</feature>
<feature type="chain" id="PRO_5043429285" description="DUF1682 family protein" evidence="6">
    <location>
        <begin position="26"/>
        <end position="457"/>
    </location>
</feature>
<keyword evidence="8" id="KW-1185">Reference proteome</keyword>
<dbReference type="Pfam" id="PF07946">
    <property type="entry name" value="CCDC47"/>
    <property type="match status" value="1"/>
</dbReference>
<keyword evidence="4" id="KW-0472">Membrane</keyword>
<reference evidence="7" key="2">
    <citation type="submission" date="2023-06" db="EMBL/GenBank/DDBJ databases">
        <authorList>
            <person name="Ma L."/>
            <person name="Liu K.-W."/>
            <person name="Li Z."/>
            <person name="Hsiao Y.-Y."/>
            <person name="Qi Y."/>
            <person name="Fu T."/>
            <person name="Tang G."/>
            <person name="Zhang D."/>
            <person name="Sun W.-H."/>
            <person name="Liu D.-K."/>
            <person name="Li Y."/>
            <person name="Chen G.-Z."/>
            <person name="Liu X.-D."/>
            <person name="Liao X.-Y."/>
            <person name="Jiang Y.-T."/>
            <person name="Yu X."/>
            <person name="Hao Y."/>
            <person name="Huang J."/>
            <person name="Zhao X.-W."/>
            <person name="Ke S."/>
            <person name="Chen Y.-Y."/>
            <person name="Wu W.-L."/>
            <person name="Hsu J.-L."/>
            <person name="Lin Y.-F."/>
            <person name="Huang M.-D."/>
            <person name="Li C.-Y."/>
            <person name="Huang L."/>
            <person name="Wang Z.-W."/>
            <person name="Zhao X."/>
            <person name="Zhong W.-Y."/>
            <person name="Peng D.-H."/>
            <person name="Ahmad S."/>
            <person name="Lan S."/>
            <person name="Zhang J.-S."/>
            <person name="Tsai W.-C."/>
            <person name="Van De Peer Y."/>
            <person name="Liu Z.-J."/>
        </authorList>
    </citation>
    <scope>NUCLEOTIDE SEQUENCE</scope>
    <source>
        <strain evidence="7">CP</strain>
        <tissue evidence="7">Leaves</tissue>
    </source>
</reference>
<dbReference type="AlphaFoldDB" id="A0AAV9E9E3"/>